<dbReference type="PANTHER" id="PTHR47529">
    <property type="entry name" value="PEPTIDYL-PROLYL CIS-TRANS ISOMERASE D"/>
    <property type="match status" value="1"/>
</dbReference>
<reference evidence="13" key="1">
    <citation type="submission" date="2018-06" db="EMBL/GenBank/DDBJ databases">
        <authorList>
            <person name="Zhirakovskaya E."/>
        </authorList>
    </citation>
    <scope>NUCLEOTIDE SEQUENCE</scope>
</reference>
<dbReference type="Pfam" id="PF00639">
    <property type="entry name" value="Rotamase"/>
    <property type="match status" value="1"/>
</dbReference>
<feature type="transmembrane region" description="Helical" evidence="11">
    <location>
        <begin position="12"/>
        <end position="33"/>
    </location>
</feature>
<dbReference type="SUPFAM" id="SSF54534">
    <property type="entry name" value="FKBP-like"/>
    <property type="match status" value="1"/>
</dbReference>
<evidence type="ECO:0000256" key="6">
    <source>
        <dbReference type="ARBA" id="ARBA00023136"/>
    </source>
</evidence>
<feature type="domain" description="PpiC" evidence="12">
    <location>
        <begin position="267"/>
        <end position="368"/>
    </location>
</feature>
<evidence type="ECO:0000256" key="9">
    <source>
        <dbReference type="ARBA" id="ARBA00040743"/>
    </source>
</evidence>
<evidence type="ECO:0000256" key="3">
    <source>
        <dbReference type="ARBA" id="ARBA00022519"/>
    </source>
</evidence>
<proteinExistence type="inferred from homology"/>
<sequence length="638" mass="71728">MLTIFREAAKSWVSKILIWFVAVTFVGAAFLVWGRGSESSDEAVANVGGQNISRYRFTQRVRQVENMFRDQFQGQIDLSLLKTLNAPALAMNSLIEHALQIDAAKKAGFVVTDLELGDAIKSMPEFEFGGSFDSRRYAETLQRTGLTPKAFENNMRKDILIQKLKSMVERGALVTDIEVYNKYMYDYRPIIVEFAKVNADDLKDRIETPDSDIEKWFNDRKGRFLEPESRSFRMLMALPSSFVQKVELTEQDIEDYYSSHIAEFEIKEEAHARHILATVSPSATEKEAQAAKARVERARERVLAGEDFAEVAKDMSQGPSASKGGDLGSFGKGMMVPEFEKVVFDLAPGEVSQPFRTDFGWHIAKTITRTKGKIPPLEEVRNRVIDGATKQKARVEAKAFMETIKVGLKPDNFGAITDERPEVTINSFNIKKGEIIESIQEPVAVSEVVFDISEKRISDVIDLPEGFAIVMVDSIEPPHTPPFDTIRSAVEEKYKEDKSMKLAEEIASKIEKAVNEGEDMVTVAQAEGVKVATTEPFSRTTIRDTTRLKSEGMVMEAFELADGEAQIAPGYRGYVVIAVSSRPALDEKEMASKVKEIREELRQRKRAQVYAEYMASLRKKAEEQGLIAINIDLNSQRY</sequence>
<dbReference type="Gene3D" id="1.10.4030.10">
    <property type="entry name" value="Porin chaperone SurA, peptide-binding domain"/>
    <property type="match status" value="1"/>
</dbReference>
<evidence type="ECO:0000256" key="10">
    <source>
        <dbReference type="ARBA" id="ARBA00042775"/>
    </source>
</evidence>
<dbReference type="Gene3D" id="3.10.50.40">
    <property type="match status" value="2"/>
</dbReference>
<dbReference type="GO" id="GO:0003755">
    <property type="term" value="F:peptidyl-prolyl cis-trans isomerase activity"/>
    <property type="evidence" value="ECO:0007669"/>
    <property type="project" value="InterPro"/>
</dbReference>
<evidence type="ECO:0000256" key="2">
    <source>
        <dbReference type="ARBA" id="ARBA00022475"/>
    </source>
</evidence>
<evidence type="ECO:0000256" key="11">
    <source>
        <dbReference type="SAM" id="Phobius"/>
    </source>
</evidence>
<gene>
    <name evidence="13" type="ORF">MNBD_NITROSPINAE02-1120</name>
</gene>
<dbReference type="InterPro" id="IPR023058">
    <property type="entry name" value="PPIase_PpiC_CS"/>
</dbReference>
<evidence type="ECO:0000256" key="1">
    <source>
        <dbReference type="ARBA" id="ARBA00004382"/>
    </source>
</evidence>
<evidence type="ECO:0000313" key="13">
    <source>
        <dbReference type="EMBL" id="VAX21886.1"/>
    </source>
</evidence>
<evidence type="ECO:0000256" key="8">
    <source>
        <dbReference type="ARBA" id="ARBA00038408"/>
    </source>
</evidence>
<dbReference type="EMBL" id="UOGE01000070">
    <property type="protein sequence ID" value="VAX21886.1"/>
    <property type="molecule type" value="Genomic_DNA"/>
</dbReference>
<comment type="similarity">
    <text evidence="8">Belongs to the PpiD chaperone family.</text>
</comment>
<keyword evidence="3" id="KW-0997">Cell inner membrane</keyword>
<organism evidence="13">
    <name type="scientific">hydrothermal vent metagenome</name>
    <dbReference type="NCBI Taxonomy" id="652676"/>
    <lineage>
        <taxon>unclassified sequences</taxon>
        <taxon>metagenomes</taxon>
        <taxon>ecological metagenomes</taxon>
    </lineage>
</organism>
<dbReference type="InterPro" id="IPR052029">
    <property type="entry name" value="PpiD_chaperone"/>
</dbReference>
<keyword evidence="2" id="KW-1003">Cell membrane</keyword>
<dbReference type="InterPro" id="IPR000297">
    <property type="entry name" value="PPIase_PpiC"/>
</dbReference>
<dbReference type="InterPro" id="IPR046357">
    <property type="entry name" value="PPIase_dom_sf"/>
</dbReference>
<dbReference type="PROSITE" id="PS01096">
    <property type="entry name" value="PPIC_PPIASE_1"/>
    <property type="match status" value="1"/>
</dbReference>
<dbReference type="PROSITE" id="PS50198">
    <property type="entry name" value="PPIC_PPIASE_2"/>
    <property type="match status" value="1"/>
</dbReference>
<keyword evidence="5 11" id="KW-1133">Transmembrane helix</keyword>
<dbReference type="SUPFAM" id="SSF109998">
    <property type="entry name" value="Triger factor/SurA peptide-binding domain-like"/>
    <property type="match status" value="1"/>
</dbReference>
<keyword evidence="7" id="KW-0143">Chaperone</keyword>
<keyword evidence="6 11" id="KW-0472">Membrane</keyword>
<accession>A0A3B1BUB0</accession>
<dbReference type="GO" id="GO:0005886">
    <property type="term" value="C:plasma membrane"/>
    <property type="evidence" value="ECO:0007669"/>
    <property type="project" value="UniProtKB-SubCell"/>
</dbReference>
<dbReference type="AlphaFoldDB" id="A0A3B1BUB0"/>
<comment type="subcellular location">
    <subcellularLocation>
        <location evidence="1">Cell inner membrane</location>
        <topology evidence="1">Single-pass type II membrane protein</topology>
        <orientation evidence="1">Periplasmic side</orientation>
    </subcellularLocation>
</comment>
<dbReference type="Pfam" id="PF13145">
    <property type="entry name" value="Rotamase_2"/>
    <property type="match status" value="1"/>
</dbReference>
<evidence type="ECO:0000256" key="5">
    <source>
        <dbReference type="ARBA" id="ARBA00022989"/>
    </source>
</evidence>
<evidence type="ECO:0000256" key="4">
    <source>
        <dbReference type="ARBA" id="ARBA00022692"/>
    </source>
</evidence>
<keyword evidence="4 11" id="KW-0812">Transmembrane</keyword>
<keyword evidence="13" id="KW-0413">Isomerase</keyword>
<dbReference type="Pfam" id="PF13624">
    <property type="entry name" value="SurA_N_3"/>
    <property type="match status" value="1"/>
</dbReference>
<dbReference type="PANTHER" id="PTHR47529:SF1">
    <property type="entry name" value="PERIPLASMIC CHAPERONE PPID"/>
    <property type="match status" value="1"/>
</dbReference>
<dbReference type="InterPro" id="IPR027304">
    <property type="entry name" value="Trigger_fact/SurA_dom_sf"/>
</dbReference>
<evidence type="ECO:0000256" key="7">
    <source>
        <dbReference type="ARBA" id="ARBA00023186"/>
    </source>
</evidence>
<name>A0A3B1BUB0_9ZZZZ</name>
<evidence type="ECO:0000259" key="12">
    <source>
        <dbReference type="PROSITE" id="PS50198"/>
    </source>
</evidence>
<protein>
    <recommendedName>
        <fullName evidence="9">Periplasmic chaperone PpiD</fullName>
    </recommendedName>
    <alternativeName>
        <fullName evidence="10">Periplasmic folding chaperone</fullName>
    </alternativeName>
</protein>